<organism evidence="3">
    <name type="scientific">hydrothermal vent metagenome</name>
    <dbReference type="NCBI Taxonomy" id="652676"/>
    <lineage>
        <taxon>unclassified sequences</taxon>
        <taxon>metagenomes</taxon>
        <taxon>ecological metagenomes</taxon>
    </lineage>
</organism>
<dbReference type="InterPro" id="IPR027417">
    <property type="entry name" value="P-loop_NTPase"/>
</dbReference>
<gene>
    <name evidence="3" type="ORF">MNBD_GAMMA13-627</name>
</gene>
<dbReference type="PANTHER" id="PTHR42759:SF5">
    <property type="entry name" value="METHANOL DEHYDROGENASE REGULATOR"/>
    <property type="match status" value="1"/>
</dbReference>
<feature type="domain" description="ATPase AAA-3" evidence="1">
    <location>
        <begin position="1"/>
        <end position="98"/>
    </location>
</feature>
<reference evidence="3" key="1">
    <citation type="submission" date="2018-06" db="EMBL/GenBank/DDBJ databases">
        <authorList>
            <person name="Zhirakovskaya E."/>
        </authorList>
    </citation>
    <scope>NUCLEOTIDE SEQUENCE</scope>
</reference>
<dbReference type="Pfam" id="PF07726">
    <property type="entry name" value="AAA_3"/>
    <property type="match status" value="1"/>
</dbReference>
<dbReference type="InterPro" id="IPR011703">
    <property type="entry name" value="ATPase_AAA-3"/>
</dbReference>
<dbReference type="SUPFAM" id="SSF52540">
    <property type="entry name" value="P-loop containing nucleoside triphosphate hydrolases"/>
    <property type="match status" value="1"/>
</dbReference>
<dbReference type="GO" id="GO:0005524">
    <property type="term" value="F:ATP binding"/>
    <property type="evidence" value="ECO:0007669"/>
    <property type="project" value="InterPro"/>
</dbReference>
<dbReference type="InterPro" id="IPR050764">
    <property type="entry name" value="CbbQ/NirQ/NorQ/GpvN"/>
</dbReference>
<dbReference type="AlphaFoldDB" id="A0A3B0Y044"/>
<name>A0A3B0Y044_9ZZZZ</name>
<dbReference type="Gene3D" id="1.10.8.80">
    <property type="entry name" value="Magnesium chelatase subunit I, C-Terminal domain"/>
    <property type="match status" value="1"/>
</dbReference>
<dbReference type="InterPro" id="IPR041628">
    <property type="entry name" value="ChlI/MoxR_AAA_lid"/>
</dbReference>
<feature type="non-terminal residue" evidence="3">
    <location>
        <position position="1"/>
    </location>
</feature>
<evidence type="ECO:0000313" key="3">
    <source>
        <dbReference type="EMBL" id="VAW73121.1"/>
    </source>
</evidence>
<dbReference type="PANTHER" id="PTHR42759">
    <property type="entry name" value="MOXR FAMILY PROTEIN"/>
    <property type="match status" value="1"/>
</dbReference>
<dbReference type="EMBL" id="UOFK01000029">
    <property type="protein sequence ID" value="VAW73121.1"/>
    <property type="molecule type" value="Genomic_DNA"/>
</dbReference>
<feature type="domain" description="ChlI/MoxR AAA lid" evidence="2">
    <location>
        <begin position="164"/>
        <end position="234"/>
    </location>
</feature>
<evidence type="ECO:0000259" key="2">
    <source>
        <dbReference type="Pfam" id="PF17863"/>
    </source>
</evidence>
<proteinExistence type="predicted"/>
<evidence type="ECO:0000259" key="1">
    <source>
        <dbReference type="Pfam" id="PF07726"/>
    </source>
</evidence>
<dbReference type="Pfam" id="PF17863">
    <property type="entry name" value="AAA_lid_2"/>
    <property type="match status" value="1"/>
</dbReference>
<dbReference type="Gene3D" id="3.40.50.300">
    <property type="entry name" value="P-loop containing nucleotide triphosphate hydrolases"/>
    <property type="match status" value="1"/>
</dbReference>
<sequence length="245" mass="26797">ADMMPSDLTGIHIYNAEKRSFELIPGPLFADVVLVDEINRTGPKTQSAFLQAMEEGSITIDRETYTLPENFFVIAAQNPHEFEGTFPLPESQLDRFLLRLQLAYPDAENEQSILKAYDHPGGGHSVTEVKEKLPQTLIEQARTQAAGLHAAANIYAYVTDIATASRSHHQISLGLSPRGTLALMRCARVETALRGGEFVTPDDIKAVAKAVMAHRLILTPDSILEGLDSDDLITHILDSVAVPKA</sequence>
<dbReference type="GO" id="GO:0016887">
    <property type="term" value="F:ATP hydrolysis activity"/>
    <property type="evidence" value="ECO:0007669"/>
    <property type="project" value="InterPro"/>
</dbReference>
<protein>
    <submittedName>
        <fullName evidence="3">FIG022979: MoxR-like ATPases</fullName>
    </submittedName>
</protein>
<accession>A0A3B0Y044</accession>